<evidence type="ECO:0000256" key="6">
    <source>
        <dbReference type="SAM" id="MobiDB-lite"/>
    </source>
</evidence>
<dbReference type="GO" id="GO:0005794">
    <property type="term" value="C:Golgi apparatus"/>
    <property type="evidence" value="ECO:0007669"/>
    <property type="project" value="TreeGrafter"/>
</dbReference>
<feature type="transmembrane region" description="Helical" evidence="7">
    <location>
        <begin position="700"/>
        <end position="719"/>
    </location>
</feature>
<dbReference type="GO" id="GO:0006817">
    <property type="term" value="P:phosphate ion transport"/>
    <property type="evidence" value="ECO:0007669"/>
    <property type="project" value="TreeGrafter"/>
</dbReference>
<feature type="region of interest" description="Disordered" evidence="6">
    <location>
        <begin position="438"/>
        <end position="485"/>
    </location>
</feature>
<feature type="transmembrane region" description="Helical" evidence="7">
    <location>
        <begin position="881"/>
        <end position="904"/>
    </location>
</feature>
<dbReference type="Pfam" id="PF03105">
    <property type="entry name" value="SPX"/>
    <property type="match status" value="1"/>
</dbReference>
<feature type="compositionally biased region" description="Acidic residues" evidence="6">
    <location>
        <begin position="51"/>
        <end position="61"/>
    </location>
</feature>
<dbReference type="InterPro" id="IPR004342">
    <property type="entry name" value="EXS_C"/>
</dbReference>
<keyword evidence="4 7" id="KW-1133">Transmembrane helix</keyword>
<sequence length="1107" mass="125093">MKFGRYLAENQTPEWKRAYIDYRLCKKTIKVVAARLGQVKERREGGVISGGEEDEGDSSGADDDHGPSAAPKDKKSPGTFRESIRSRTGSNAATPRLSRWASRISDKSQKYGATGTSPRPPQTSSSAERNIPPPLDIGSPSVDDDNGFRQPSPNPQEVLNQDIYQSRKTENGLKSPRKGVIFSPNLKADAIVETTIEEQSEHSRQSSSEGLRGSDSGTPLTQAGKDNLAFELNNNRSGTTPKPISTAKSPKLWSPRLGGTASSNNASPRNGPSSLAGTPKGGKSPRLGARSLRSMTLPSPALPLRQSPGTPAATPTTSSTPKVKTAENFDELYKQLEPDERDFFDFLEHELDKVESFYLAREGEAMRRAHDLRDQLKELAEHRKIYHELYPHGIPEWETKVNRILPQAAAQVGISLPTTTPGAGGLSKLAQKLGLQSDHLSPYHSGNATSGNNTDSSNNQENNNTHLQVNGNPSPNRSTSPMLMNEHERSSLREAMAADKDHQTYNPERYQKYKKELKTAVLEFYRQLELIKNYRIMNLTGFRKALKKFEKTTKIVCLEMYTDERISKATFSQSEAIDGLIKQIEDLYTLHFEHGDSKKARDKLRRQTTEKTHYDSVFRSGFMIGVGLPAAIFALVESGKSHVREEVPAWNGLLQVYGGLYIPIIFAMLFQLNLGAFVAARINYEFVMEMTRPTIDYRSFLEIPAFLFLTLSYCFYFTFAQVGSSNVAPTTWPLAWLVFTVVFFLNPLPVLRRGTRYWLLKVLFRVCTPGYSRVEFIAFFLADELNSLVYSVQNIYFLSCGYAKHWPSDVLQVCHSAKTWPYALLACLPALSRFIQCLKRYNDSKLNIHLINAGKYLSVILQQALFVYWRSRNSVINDRAFIVWIIVAIISATYTSTWDLVIDWSLIRPQAGLLRKDLGYSRRYVYYIAMVTNVFIRFVFIWYLPVSTRNPRLRSFFFALAEMLRRWQWNFFRVETEHLGNADAYRVTREIPLPYRRINNDSDEEPEQEVSDLHQTSSGIYDKEKLKKRNPLSVQLDKLRRRHNIQHNNSNSSISNANNADDNNAEVGRGPDALNVGPRGHRKERDYEARRPGDLSGAVSPRGNDAV</sequence>
<dbReference type="Pfam" id="PF03124">
    <property type="entry name" value="EXS"/>
    <property type="match status" value="1"/>
</dbReference>
<dbReference type="CDD" id="cd14475">
    <property type="entry name" value="SPX_SYG1_like"/>
    <property type="match status" value="1"/>
</dbReference>
<feature type="compositionally biased region" description="Polar residues" evidence="6">
    <location>
        <begin position="114"/>
        <end position="128"/>
    </location>
</feature>
<dbReference type="PROSITE" id="PS51382">
    <property type="entry name" value="SPX"/>
    <property type="match status" value="1"/>
</dbReference>
<feature type="compositionally biased region" description="Low complexity" evidence="6">
    <location>
        <begin position="1046"/>
        <end position="1062"/>
    </location>
</feature>
<feature type="transmembrane region" description="Helical" evidence="7">
    <location>
        <begin position="731"/>
        <end position="750"/>
    </location>
</feature>
<feature type="compositionally biased region" description="Low complexity" evidence="6">
    <location>
        <begin position="452"/>
        <end position="470"/>
    </location>
</feature>
<evidence type="ECO:0000313" key="11">
    <source>
        <dbReference type="Proteomes" id="UP001355207"/>
    </source>
</evidence>
<dbReference type="AlphaFoldDB" id="A0AAX4K2X5"/>
<proteinExistence type="inferred from homology"/>
<dbReference type="GO" id="GO:0016036">
    <property type="term" value="P:cellular response to phosphate starvation"/>
    <property type="evidence" value="ECO:0007669"/>
    <property type="project" value="TreeGrafter"/>
</dbReference>
<reference evidence="10 11" key="1">
    <citation type="submission" date="2024-01" db="EMBL/GenBank/DDBJ databases">
        <title>Comparative genomics of Cryptococcus and Kwoniella reveals pathogenesis evolution and contrasting modes of karyotype evolution via chromosome fusion or intercentromeric recombination.</title>
        <authorList>
            <person name="Coelho M.A."/>
            <person name="David-Palma M."/>
            <person name="Shea T."/>
            <person name="Bowers K."/>
            <person name="McGinley-Smith S."/>
            <person name="Mohammad A.W."/>
            <person name="Gnirke A."/>
            <person name="Yurkov A.M."/>
            <person name="Nowrousian M."/>
            <person name="Sun S."/>
            <person name="Cuomo C.A."/>
            <person name="Heitman J."/>
        </authorList>
    </citation>
    <scope>NUCLEOTIDE SEQUENCE [LARGE SCALE GENOMIC DNA]</scope>
    <source>
        <strain evidence="10 11">CBS 6074</strain>
    </source>
</reference>
<feature type="transmembrane region" description="Helical" evidence="7">
    <location>
        <begin position="924"/>
        <end position="944"/>
    </location>
</feature>
<feature type="compositionally biased region" description="Polar residues" evidence="6">
    <location>
        <begin position="232"/>
        <end position="248"/>
    </location>
</feature>
<name>A0AAX4K2X5_9TREE</name>
<feature type="compositionally biased region" description="Low complexity" evidence="6">
    <location>
        <begin position="307"/>
        <end position="322"/>
    </location>
</feature>
<comment type="similarity">
    <text evidence="2">Belongs to the SYG1 (TC 2.A.94) family.</text>
</comment>
<dbReference type="PANTHER" id="PTHR10783">
    <property type="entry name" value="XENOTROPIC AND POLYTROPIC RETROVIRUS RECEPTOR 1-RELATED"/>
    <property type="match status" value="1"/>
</dbReference>
<organism evidence="10 11">
    <name type="scientific">Kwoniella dendrophila CBS 6074</name>
    <dbReference type="NCBI Taxonomy" id="1295534"/>
    <lineage>
        <taxon>Eukaryota</taxon>
        <taxon>Fungi</taxon>
        <taxon>Dikarya</taxon>
        <taxon>Basidiomycota</taxon>
        <taxon>Agaricomycotina</taxon>
        <taxon>Tremellomycetes</taxon>
        <taxon>Tremellales</taxon>
        <taxon>Cryptococcaceae</taxon>
        <taxon>Kwoniella</taxon>
    </lineage>
</organism>
<evidence type="ECO:0000256" key="5">
    <source>
        <dbReference type="ARBA" id="ARBA00023136"/>
    </source>
</evidence>
<evidence type="ECO:0000256" key="2">
    <source>
        <dbReference type="ARBA" id="ARBA00009665"/>
    </source>
</evidence>
<feature type="region of interest" description="Disordered" evidence="6">
    <location>
        <begin position="997"/>
        <end position="1107"/>
    </location>
</feature>
<keyword evidence="5 7" id="KW-0472">Membrane</keyword>
<comment type="subcellular location">
    <subcellularLocation>
        <location evidence="1">Membrane</location>
        <topology evidence="1">Multi-pass membrane protein</topology>
    </subcellularLocation>
</comment>
<feature type="compositionally biased region" description="Basic and acidic residues" evidence="6">
    <location>
        <begin position="62"/>
        <end position="76"/>
    </location>
</feature>
<dbReference type="Proteomes" id="UP001355207">
    <property type="component" value="Chromosome 9"/>
</dbReference>
<evidence type="ECO:0000313" key="10">
    <source>
        <dbReference type="EMBL" id="WWC91724.1"/>
    </source>
</evidence>
<feature type="compositionally biased region" description="Polar residues" evidence="6">
    <location>
        <begin position="260"/>
        <end position="276"/>
    </location>
</feature>
<dbReference type="RefSeq" id="XP_066078486.1">
    <property type="nucleotide sequence ID" value="XM_066222389.1"/>
</dbReference>
<dbReference type="InterPro" id="IPR004331">
    <property type="entry name" value="SPX_dom"/>
</dbReference>
<evidence type="ECO:0000256" key="4">
    <source>
        <dbReference type="ARBA" id="ARBA00022989"/>
    </source>
</evidence>
<feature type="domain" description="SPX" evidence="9">
    <location>
        <begin position="1"/>
        <end position="563"/>
    </location>
</feature>
<feature type="compositionally biased region" description="Acidic residues" evidence="6">
    <location>
        <begin position="1001"/>
        <end position="1010"/>
    </location>
</feature>
<dbReference type="GeneID" id="91097340"/>
<evidence type="ECO:0000256" key="7">
    <source>
        <dbReference type="SAM" id="Phobius"/>
    </source>
</evidence>
<feature type="region of interest" description="Disordered" evidence="6">
    <location>
        <begin position="38"/>
        <end position="322"/>
    </location>
</feature>
<dbReference type="EMBL" id="CP144106">
    <property type="protein sequence ID" value="WWC91724.1"/>
    <property type="molecule type" value="Genomic_DNA"/>
</dbReference>
<evidence type="ECO:0000256" key="3">
    <source>
        <dbReference type="ARBA" id="ARBA00022692"/>
    </source>
</evidence>
<feature type="compositionally biased region" description="Basic and acidic residues" evidence="6">
    <location>
        <begin position="1083"/>
        <end position="1093"/>
    </location>
</feature>
<protein>
    <submittedName>
        <fullName evidence="10">Uncharacterized protein</fullName>
    </submittedName>
</protein>
<feature type="transmembrane region" description="Helical" evidence="7">
    <location>
        <begin position="656"/>
        <end position="679"/>
    </location>
</feature>
<keyword evidence="11" id="KW-1185">Reference proteome</keyword>
<evidence type="ECO:0000259" key="8">
    <source>
        <dbReference type="PROSITE" id="PS51380"/>
    </source>
</evidence>
<dbReference type="GO" id="GO:0000822">
    <property type="term" value="F:inositol hexakisphosphate binding"/>
    <property type="evidence" value="ECO:0007669"/>
    <property type="project" value="TreeGrafter"/>
</dbReference>
<feature type="compositionally biased region" description="Polar residues" evidence="6">
    <location>
        <begin position="471"/>
        <end position="482"/>
    </location>
</feature>
<evidence type="ECO:0000259" key="9">
    <source>
        <dbReference type="PROSITE" id="PS51382"/>
    </source>
</evidence>
<keyword evidence="3 7" id="KW-0812">Transmembrane</keyword>
<dbReference type="PANTHER" id="PTHR10783:SF103">
    <property type="entry name" value="SOLUTE CARRIER FAMILY 53 MEMBER 1"/>
    <property type="match status" value="1"/>
</dbReference>
<dbReference type="PROSITE" id="PS51380">
    <property type="entry name" value="EXS"/>
    <property type="match status" value="1"/>
</dbReference>
<gene>
    <name evidence="10" type="ORF">L201_006671</name>
</gene>
<feature type="compositionally biased region" description="Polar residues" evidence="6">
    <location>
        <begin position="149"/>
        <end position="164"/>
    </location>
</feature>
<accession>A0AAX4K2X5</accession>
<dbReference type="GO" id="GO:0005886">
    <property type="term" value="C:plasma membrane"/>
    <property type="evidence" value="ECO:0007669"/>
    <property type="project" value="TreeGrafter"/>
</dbReference>
<feature type="domain" description="EXS" evidence="8">
    <location>
        <begin position="813"/>
        <end position="1005"/>
    </location>
</feature>
<evidence type="ECO:0000256" key="1">
    <source>
        <dbReference type="ARBA" id="ARBA00004141"/>
    </source>
</evidence>